<feature type="transmembrane region" description="Helical" evidence="1">
    <location>
        <begin position="20"/>
        <end position="45"/>
    </location>
</feature>
<evidence type="ECO:0000256" key="1">
    <source>
        <dbReference type="SAM" id="Phobius"/>
    </source>
</evidence>
<keyword evidence="1" id="KW-0472">Membrane</keyword>
<gene>
    <name evidence="2" type="ORF">ATANTOWER_019546</name>
</gene>
<accession>A0ABU7B7J3</accession>
<proteinExistence type="predicted"/>
<organism evidence="2 3">
    <name type="scientific">Ataeniobius toweri</name>
    <dbReference type="NCBI Taxonomy" id="208326"/>
    <lineage>
        <taxon>Eukaryota</taxon>
        <taxon>Metazoa</taxon>
        <taxon>Chordata</taxon>
        <taxon>Craniata</taxon>
        <taxon>Vertebrata</taxon>
        <taxon>Euteleostomi</taxon>
        <taxon>Actinopterygii</taxon>
        <taxon>Neopterygii</taxon>
        <taxon>Teleostei</taxon>
        <taxon>Neoteleostei</taxon>
        <taxon>Acanthomorphata</taxon>
        <taxon>Ovalentaria</taxon>
        <taxon>Atherinomorphae</taxon>
        <taxon>Cyprinodontiformes</taxon>
        <taxon>Goodeidae</taxon>
        <taxon>Ataeniobius</taxon>
    </lineage>
</organism>
<sequence length="141" mass="16227">MSSCFGFDPLLSCLNSRLQILSATLTSSRLLSILVSLLCFCIWVQFRRISVKLCIRLFSYTVVLLAVQQVFLLSFLLVLFGYKCVCVRDVCRTDTLFRFVVGFPTFAWLLLDEKTAFLSHLLLLWTFAHLDSDTLITWLLL</sequence>
<evidence type="ECO:0000313" key="3">
    <source>
        <dbReference type="Proteomes" id="UP001345963"/>
    </source>
</evidence>
<keyword evidence="3" id="KW-1185">Reference proteome</keyword>
<dbReference type="EMBL" id="JAHUTI010043436">
    <property type="protein sequence ID" value="MED6246546.1"/>
    <property type="molecule type" value="Genomic_DNA"/>
</dbReference>
<reference evidence="2 3" key="1">
    <citation type="submission" date="2021-07" db="EMBL/GenBank/DDBJ databases">
        <authorList>
            <person name="Palmer J.M."/>
        </authorList>
    </citation>
    <scope>NUCLEOTIDE SEQUENCE [LARGE SCALE GENOMIC DNA]</scope>
    <source>
        <strain evidence="2 3">AT_MEX2019</strain>
        <tissue evidence="2">Muscle</tissue>
    </source>
</reference>
<dbReference type="Proteomes" id="UP001345963">
    <property type="component" value="Unassembled WGS sequence"/>
</dbReference>
<keyword evidence="1" id="KW-0812">Transmembrane</keyword>
<protein>
    <submittedName>
        <fullName evidence="2">Uncharacterized protein</fullName>
    </submittedName>
</protein>
<name>A0ABU7B7J3_9TELE</name>
<comment type="caution">
    <text evidence="2">The sequence shown here is derived from an EMBL/GenBank/DDBJ whole genome shotgun (WGS) entry which is preliminary data.</text>
</comment>
<keyword evidence="1" id="KW-1133">Transmembrane helix</keyword>
<evidence type="ECO:0000313" key="2">
    <source>
        <dbReference type="EMBL" id="MED6246546.1"/>
    </source>
</evidence>
<feature type="transmembrane region" description="Helical" evidence="1">
    <location>
        <begin position="57"/>
        <end position="82"/>
    </location>
</feature>